<comment type="caution">
    <text evidence="1">The sequence shown here is derived from an EMBL/GenBank/DDBJ whole genome shotgun (WGS) entry which is preliminary data.</text>
</comment>
<evidence type="ECO:0000313" key="1">
    <source>
        <dbReference type="EMBL" id="EAQ48808.1"/>
    </source>
</evidence>
<dbReference type="RefSeq" id="WP_009780309.1">
    <property type="nucleotide sequence ID" value="NZ_CH672395.1"/>
</dbReference>
<dbReference type="HOGENOM" id="CLU_2601673_0_0_10"/>
<dbReference type="EMBL" id="AANC01000006">
    <property type="protein sequence ID" value="EAQ48808.1"/>
    <property type="molecule type" value="Genomic_DNA"/>
</dbReference>
<reference evidence="1 2" key="1">
    <citation type="journal article" date="2007" name="Nature">
        <title>Light stimulates growth of proteorhodopsin-containing marine Flavobacteria.</title>
        <authorList>
            <person name="Gomez-Consarnau L."/>
            <person name="Gonzalez J.M."/>
            <person name="Coll-Llado M."/>
            <person name="Gourdon P."/>
            <person name="Pascher T."/>
            <person name="Neutze R."/>
            <person name="Pedros-Alio C."/>
            <person name="Pinhassi J."/>
        </authorList>
    </citation>
    <scope>NUCLEOTIDE SEQUENCE [LARGE SCALE GENOMIC DNA]</scope>
    <source>
        <strain evidence="1 2">MED217</strain>
    </source>
</reference>
<dbReference type="OrthoDB" id="1149279at2"/>
<organism evidence="1 2">
    <name type="scientific">Leeuwenhoekiella blandensis (strain CECT 7118 / CCUG 51940 / KCTC 22103 / MED217)</name>
    <name type="common">Flavobacterium sp. (strain MED217)</name>
    <dbReference type="NCBI Taxonomy" id="398720"/>
    <lineage>
        <taxon>Bacteria</taxon>
        <taxon>Pseudomonadati</taxon>
        <taxon>Bacteroidota</taxon>
        <taxon>Flavobacteriia</taxon>
        <taxon>Flavobacteriales</taxon>
        <taxon>Flavobacteriaceae</taxon>
        <taxon>Leeuwenhoekiella</taxon>
    </lineage>
</organism>
<sequence>MENEFIDFYSGSEIMVMKLKKDLETIEVYGVVQNDFNSGNLAGFVGGTPSSVRLKIRACDLDRAKPILEQFINQEHLSQ</sequence>
<dbReference type="Proteomes" id="UP000001601">
    <property type="component" value="Unassembled WGS sequence"/>
</dbReference>
<dbReference type="AlphaFoldDB" id="A3XNR8"/>
<protein>
    <submittedName>
        <fullName evidence="1">Uncharacterized protein</fullName>
    </submittedName>
</protein>
<name>A3XNR8_LEEBM</name>
<proteinExistence type="predicted"/>
<evidence type="ECO:0000313" key="2">
    <source>
        <dbReference type="Proteomes" id="UP000001601"/>
    </source>
</evidence>
<gene>
    <name evidence="1" type="ORF">MED217_09677</name>
</gene>
<accession>A3XNR8</accession>
<keyword evidence="2" id="KW-1185">Reference proteome</keyword>